<dbReference type="Proteomes" id="UP000887566">
    <property type="component" value="Unplaced"/>
</dbReference>
<proteinExistence type="predicted"/>
<dbReference type="WBParaSite" id="PSAMB.scaffold2446size23183.g17883.t1">
    <property type="protein sequence ID" value="PSAMB.scaffold2446size23183.g17883.t1"/>
    <property type="gene ID" value="PSAMB.scaffold2446size23183.g17883"/>
</dbReference>
<dbReference type="GO" id="GO:0005634">
    <property type="term" value="C:nucleus"/>
    <property type="evidence" value="ECO:0007669"/>
    <property type="project" value="UniProtKB-SubCell"/>
</dbReference>
<evidence type="ECO:0000313" key="3">
    <source>
        <dbReference type="Proteomes" id="UP000887566"/>
    </source>
</evidence>
<dbReference type="PANTHER" id="PTHR23022:SF134">
    <property type="entry name" value="TRANSPOSABLE ELEMENT TC1 TRANSPOSASE"/>
    <property type="match status" value="1"/>
</dbReference>
<feature type="domain" description="Transposase Tc1-like" evidence="2">
    <location>
        <begin position="71"/>
        <end position="139"/>
    </location>
</feature>
<sequence>MPKTQLSKESKEALVRAKERGDTDRVVASQFAIGRGTVSRIYARARTAMPLTRLPGSGRRKKTTERQAIALQRISKADPRKTAADIAKEANTQFGVKISRQTASRILESASLFARRPAKKPLISEKNRRARLRFAKDHLTWTSADWAKVLWSDESKFNLFSSDGIRYVRRPPGKRYDVRYQVPTVKNSKSVMVWGG</sequence>
<dbReference type="GO" id="GO:0015074">
    <property type="term" value="P:DNA integration"/>
    <property type="evidence" value="ECO:0007669"/>
    <property type="project" value="InterPro"/>
</dbReference>
<dbReference type="Gene3D" id="3.30.420.10">
    <property type="entry name" value="Ribonuclease H-like superfamily/Ribonuclease H"/>
    <property type="match status" value="1"/>
</dbReference>
<evidence type="ECO:0000313" key="4">
    <source>
        <dbReference type="WBParaSite" id="PSAMB.scaffold2446size23183.g17883.t1"/>
    </source>
</evidence>
<dbReference type="GO" id="GO:0006313">
    <property type="term" value="P:DNA transposition"/>
    <property type="evidence" value="ECO:0007669"/>
    <property type="project" value="InterPro"/>
</dbReference>
<dbReference type="InterPro" id="IPR002492">
    <property type="entry name" value="Transposase_Tc1-like"/>
</dbReference>
<evidence type="ECO:0000259" key="2">
    <source>
        <dbReference type="Pfam" id="PF01498"/>
    </source>
</evidence>
<evidence type="ECO:0000256" key="1">
    <source>
        <dbReference type="ARBA" id="ARBA00004123"/>
    </source>
</evidence>
<dbReference type="Gene3D" id="1.10.10.60">
    <property type="entry name" value="Homeodomain-like"/>
    <property type="match status" value="1"/>
</dbReference>
<dbReference type="AlphaFoldDB" id="A0A914VV34"/>
<name>A0A914VV34_9BILA</name>
<dbReference type="Pfam" id="PF01498">
    <property type="entry name" value="HTH_Tnp_Tc3_2"/>
    <property type="match status" value="1"/>
</dbReference>
<dbReference type="InterPro" id="IPR052338">
    <property type="entry name" value="Transposase_5"/>
</dbReference>
<reference evidence="4" key="1">
    <citation type="submission" date="2022-11" db="UniProtKB">
        <authorList>
            <consortium name="WormBaseParasite"/>
        </authorList>
    </citation>
    <scope>IDENTIFICATION</scope>
</reference>
<keyword evidence="3" id="KW-1185">Reference proteome</keyword>
<organism evidence="3 4">
    <name type="scientific">Plectus sambesii</name>
    <dbReference type="NCBI Taxonomy" id="2011161"/>
    <lineage>
        <taxon>Eukaryota</taxon>
        <taxon>Metazoa</taxon>
        <taxon>Ecdysozoa</taxon>
        <taxon>Nematoda</taxon>
        <taxon>Chromadorea</taxon>
        <taxon>Plectida</taxon>
        <taxon>Plectina</taxon>
        <taxon>Plectoidea</taxon>
        <taxon>Plectidae</taxon>
        <taxon>Plectus</taxon>
    </lineage>
</organism>
<dbReference type="SUPFAM" id="SSF46689">
    <property type="entry name" value="Homeodomain-like"/>
    <property type="match status" value="1"/>
</dbReference>
<dbReference type="PANTHER" id="PTHR23022">
    <property type="entry name" value="TRANSPOSABLE ELEMENT-RELATED"/>
    <property type="match status" value="1"/>
</dbReference>
<accession>A0A914VV34</accession>
<comment type="subcellular location">
    <subcellularLocation>
        <location evidence="1">Nucleus</location>
    </subcellularLocation>
</comment>
<dbReference type="InterPro" id="IPR036397">
    <property type="entry name" value="RNaseH_sf"/>
</dbReference>
<protein>
    <submittedName>
        <fullName evidence="4">Transposase Tc1-like domain-containing protein</fullName>
    </submittedName>
</protein>
<dbReference type="GO" id="GO:0003677">
    <property type="term" value="F:DNA binding"/>
    <property type="evidence" value="ECO:0007669"/>
    <property type="project" value="InterPro"/>
</dbReference>
<dbReference type="InterPro" id="IPR009057">
    <property type="entry name" value="Homeodomain-like_sf"/>
</dbReference>